<gene>
    <name evidence="1" type="ORF">NB231_03110</name>
</gene>
<keyword evidence="2" id="KW-1185">Reference proteome</keyword>
<comment type="caution">
    <text evidence="1">The sequence shown here is derived from an EMBL/GenBank/DDBJ whole genome shotgun (WGS) entry which is preliminary data.</text>
</comment>
<proteinExistence type="predicted"/>
<dbReference type="eggNOG" id="ENOG5032V6J">
    <property type="taxonomic scope" value="Bacteria"/>
</dbReference>
<dbReference type="OrthoDB" id="9000887at2"/>
<protein>
    <submittedName>
        <fullName evidence="1">Uncharacterized protein</fullName>
    </submittedName>
</protein>
<dbReference type="HOGENOM" id="CLU_1084521_0_0_6"/>
<dbReference type="Proteomes" id="UP000003374">
    <property type="component" value="Unassembled WGS sequence"/>
</dbReference>
<dbReference type="AlphaFoldDB" id="A4BR63"/>
<dbReference type="RefSeq" id="WP_004999665.1">
    <property type="nucleotide sequence ID" value="NZ_CH672427.1"/>
</dbReference>
<sequence length="272" mass="28592">MPDNGSTVDLSPEDVSRLYGALRSELNALSVQDIRNTAAAAGIDVSRITAKAEALSGLGSRAEVMPAVDRLFGELTATAKIAALRVLAERLVASNAELASNVQGILGRHGYQFISGSFVPVGLIDAREQHFLPPSASSELARAMARLMAGDDSGAITAACGAVDLATGTIYEQQGLGNPGQVSFQAKVNTVLKKLVIFEGMHSEYLAIGMSPADADELVAHVRSATNYAAQSLQVLRRTMGDVHGSRPALRRTAYDAIKWASAICGLLDGRE</sequence>
<evidence type="ECO:0000313" key="1">
    <source>
        <dbReference type="EMBL" id="EAR21685.1"/>
    </source>
</evidence>
<reference evidence="1 2" key="1">
    <citation type="submission" date="2006-02" db="EMBL/GenBank/DDBJ databases">
        <authorList>
            <person name="Waterbury J."/>
            <person name="Ferriera S."/>
            <person name="Johnson J."/>
            <person name="Kravitz S."/>
            <person name="Halpern A."/>
            <person name="Remington K."/>
            <person name="Beeson K."/>
            <person name="Tran B."/>
            <person name="Rogers Y.-H."/>
            <person name="Friedman R."/>
            <person name="Venter J.C."/>
        </authorList>
    </citation>
    <scope>NUCLEOTIDE SEQUENCE [LARGE SCALE GENOMIC DNA]</scope>
    <source>
        <strain evidence="1 2">Nb-231</strain>
    </source>
</reference>
<evidence type="ECO:0000313" key="2">
    <source>
        <dbReference type="Proteomes" id="UP000003374"/>
    </source>
</evidence>
<dbReference type="EMBL" id="AAOF01000006">
    <property type="protein sequence ID" value="EAR21685.1"/>
    <property type="molecule type" value="Genomic_DNA"/>
</dbReference>
<accession>A4BR63</accession>
<dbReference type="STRING" id="314278.NB231_03110"/>
<name>A4BR63_9GAMM</name>
<organism evidence="1 2">
    <name type="scientific">Nitrococcus mobilis Nb-231</name>
    <dbReference type="NCBI Taxonomy" id="314278"/>
    <lineage>
        <taxon>Bacteria</taxon>
        <taxon>Pseudomonadati</taxon>
        <taxon>Pseudomonadota</taxon>
        <taxon>Gammaproteobacteria</taxon>
        <taxon>Chromatiales</taxon>
        <taxon>Ectothiorhodospiraceae</taxon>
        <taxon>Nitrococcus</taxon>
    </lineage>
</organism>